<feature type="region of interest" description="Disordered" evidence="1">
    <location>
        <begin position="252"/>
        <end position="312"/>
    </location>
</feature>
<evidence type="ECO:0000313" key="2">
    <source>
        <dbReference type="EMBL" id="KAJ7712142.1"/>
    </source>
</evidence>
<protein>
    <submittedName>
        <fullName evidence="2">Uncharacterized protein</fullName>
    </submittedName>
</protein>
<proteinExistence type="predicted"/>
<feature type="region of interest" description="Disordered" evidence="1">
    <location>
        <begin position="345"/>
        <end position="433"/>
    </location>
</feature>
<dbReference type="EMBL" id="JARKIB010000376">
    <property type="protein sequence ID" value="KAJ7712142.1"/>
    <property type="molecule type" value="Genomic_DNA"/>
</dbReference>
<dbReference type="AlphaFoldDB" id="A0AAD7MDF2"/>
<feature type="compositionally biased region" description="Basic and acidic residues" evidence="1">
    <location>
        <begin position="348"/>
        <end position="370"/>
    </location>
</feature>
<feature type="compositionally biased region" description="Low complexity" evidence="1">
    <location>
        <begin position="296"/>
        <end position="305"/>
    </location>
</feature>
<accession>A0AAD7MDF2</accession>
<feature type="region of interest" description="Disordered" evidence="1">
    <location>
        <begin position="1"/>
        <end position="35"/>
    </location>
</feature>
<evidence type="ECO:0000313" key="3">
    <source>
        <dbReference type="Proteomes" id="UP001215598"/>
    </source>
</evidence>
<comment type="caution">
    <text evidence="2">The sequence shown here is derived from an EMBL/GenBank/DDBJ whole genome shotgun (WGS) entry which is preliminary data.</text>
</comment>
<organism evidence="2 3">
    <name type="scientific">Mycena metata</name>
    <dbReference type="NCBI Taxonomy" id="1033252"/>
    <lineage>
        <taxon>Eukaryota</taxon>
        <taxon>Fungi</taxon>
        <taxon>Dikarya</taxon>
        <taxon>Basidiomycota</taxon>
        <taxon>Agaricomycotina</taxon>
        <taxon>Agaricomycetes</taxon>
        <taxon>Agaricomycetidae</taxon>
        <taxon>Agaricales</taxon>
        <taxon>Marasmiineae</taxon>
        <taxon>Mycenaceae</taxon>
        <taxon>Mycena</taxon>
    </lineage>
</organism>
<keyword evidence="3" id="KW-1185">Reference proteome</keyword>
<name>A0AAD7MDF2_9AGAR</name>
<sequence length="433" mass="49266">MHSEMDRSRKPSYRCLRRENPRPKAAHGNQSRKPSVVEVTVVCRRKPNPKVSPTLEDIMWDWSGERRIRGLDAVRKVRYQTETQGSTNDLVSEGKRVSLRLALEIEPGEGAVRRVLNAQVSRIRSGEDVGTWRHRRIEMSGIYVELVNISGFALGQNGSSKNQSSCVYLKETHDLDEHERKGFPRSPLNHSPTYTTHKLTKWVAGYQRYNSIRLLARYTWDETRKCSAMWCDANAMRCKYEYELPAPAILTESKSQPAPAPNPKTSPPPPRYPTTRTSRAAPQPLARHPPRRHPYEYPSPSSSSSWCGRGPARLRSDAEAAGVGLGEEGFGGIWALDNGYMSLGPSRTPEKHRAARECGGRRNDTKEGGMTRRKKGKQMNDAKKGTGRDGRDKRGKRKGRDKRREKKHRWGMRERKGEGRKGRRESSEERNNT</sequence>
<dbReference type="Proteomes" id="UP001215598">
    <property type="component" value="Unassembled WGS sequence"/>
</dbReference>
<feature type="compositionally biased region" description="Basic and acidic residues" evidence="1">
    <location>
        <begin position="411"/>
        <end position="433"/>
    </location>
</feature>
<evidence type="ECO:0000256" key="1">
    <source>
        <dbReference type="SAM" id="MobiDB-lite"/>
    </source>
</evidence>
<gene>
    <name evidence="2" type="ORF">B0H16DRAFT_1703125</name>
</gene>
<feature type="compositionally biased region" description="Low complexity" evidence="1">
    <location>
        <begin position="273"/>
        <end position="282"/>
    </location>
</feature>
<feature type="compositionally biased region" description="Pro residues" evidence="1">
    <location>
        <begin position="258"/>
        <end position="272"/>
    </location>
</feature>
<feature type="compositionally biased region" description="Basic and acidic residues" evidence="1">
    <location>
        <begin position="378"/>
        <end position="392"/>
    </location>
</feature>
<reference evidence="2" key="1">
    <citation type="submission" date="2023-03" db="EMBL/GenBank/DDBJ databases">
        <title>Massive genome expansion in bonnet fungi (Mycena s.s.) driven by repeated elements and novel gene families across ecological guilds.</title>
        <authorList>
            <consortium name="Lawrence Berkeley National Laboratory"/>
            <person name="Harder C.B."/>
            <person name="Miyauchi S."/>
            <person name="Viragh M."/>
            <person name="Kuo A."/>
            <person name="Thoen E."/>
            <person name="Andreopoulos B."/>
            <person name="Lu D."/>
            <person name="Skrede I."/>
            <person name="Drula E."/>
            <person name="Henrissat B."/>
            <person name="Morin E."/>
            <person name="Kohler A."/>
            <person name="Barry K."/>
            <person name="LaButti K."/>
            <person name="Morin E."/>
            <person name="Salamov A."/>
            <person name="Lipzen A."/>
            <person name="Mereny Z."/>
            <person name="Hegedus B."/>
            <person name="Baldrian P."/>
            <person name="Stursova M."/>
            <person name="Weitz H."/>
            <person name="Taylor A."/>
            <person name="Grigoriev I.V."/>
            <person name="Nagy L.G."/>
            <person name="Martin F."/>
            <person name="Kauserud H."/>
        </authorList>
    </citation>
    <scope>NUCLEOTIDE SEQUENCE</scope>
    <source>
        <strain evidence="2">CBHHK182m</strain>
    </source>
</reference>
<feature type="compositionally biased region" description="Basic residues" evidence="1">
    <location>
        <begin position="393"/>
        <end position="410"/>
    </location>
</feature>